<gene>
    <name evidence="2" type="ORF">CU635_21960</name>
    <name evidence="3" type="ORF">CVD25_00680</name>
</gene>
<dbReference type="Gene3D" id="3.40.50.1110">
    <property type="entry name" value="SGNH hydrolase"/>
    <property type="match status" value="1"/>
</dbReference>
<dbReference type="InterPro" id="IPR013830">
    <property type="entry name" value="SGNH_hydro"/>
</dbReference>
<evidence type="ECO:0000313" key="3">
    <source>
        <dbReference type="EMBL" id="PLS00862.1"/>
    </source>
</evidence>
<accession>A0A2N5GG40</accession>
<dbReference type="CDD" id="cd01832">
    <property type="entry name" value="SGNH_hydrolase_like_1"/>
    <property type="match status" value="1"/>
</dbReference>
<dbReference type="PANTHER" id="PTHR43784:SF2">
    <property type="entry name" value="GDSL-LIKE LIPASE_ACYLHYDROLASE, PUTATIVE (AFU_ORTHOLOGUE AFUA_2G00820)-RELATED"/>
    <property type="match status" value="1"/>
</dbReference>
<reference evidence="3 5" key="2">
    <citation type="submission" date="2017-12" db="EMBL/GenBank/DDBJ databases">
        <title>Comparative Functional Genomics of Dry Heat Resistant strains isolated from the Viking Spacecraft.</title>
        <authorList>
            <person name="Seuylemezian A."/>
            <person name="Cooper K."/>
            <person name="Vaishampayan P."/>
        </authorList>
    </citation>
    <scope>NUCLEOTIDE SEQUENCE [LARGE SCALE GENOMIC DNA]</scope>
    <source>
        <strain evidence="3 5">ATCC 29669</strain>
    </source>
</reference>
<evidence type="ECO:0000313" key="5">
    <source>
        <dbReference type="Proteomes" id="UP000235114"/>
    </source>
</evidence>
<evidence type="ECO:0000313" key="2">
    <source>
        <dbReference type="EMBL" id="PLR79670.1"/>
    </source>
</evidence>
<organism evidence="2 4">
    <name type="scientific">Bacillus canaveralius</name>
    <dbReference type="NCBI Taxonomy" id="1403243"/>
    <lineage>
        <taxon>Bacteria</taxon>
        <taxon>Bacillati</taxon>
        <taxon>Bacillota</taxon>
        <taxon>Bacilli</taxon>
        <taxon>Bacillales</taxon>
        <taxon>Bacillaceae</taxon>
        <taxon>Bacillus</taxon>
    </lineage>
</organism>
<dbReference type="Proteomes" id="UP000234951">
    <property type="component" value="Unassembled WGS sequence"/>
</dbReference>
<dbReference type="OrthoDB" id="252349at2"/>
<dbReference type="SUPFAM" id="SSF52266">
    <property type="entry name" value="SGNH hydrolase"/>
    <property type="match status" value="1"/>
</dbReference>
<dbReference type="InterPro" id="IPR036514">
    <property type="entry name" value="SGNH_hydro_sf"/>
</dbReference>
<keyword evidence="5" id="KW-1185">Reference proteome</keyword>
<evidence type="ECO:0000313" key="4">
    <source>
        <dbReference type="Proteomes" id="UP000234951"/>
    </source>
</evidence>
<comment type="caution">
    <text evidence="2">The sequence shown here is derived from an EMBL/GenBank/DDBJ whole genome shotgun (WGS) entry which is preliminary data.</text>
</comment>
<evidence type="ECO:0000259" key="1">
    <source>
        <dbReference type="Pfam" id="PF13472"/>
    </source>
</evidence>
<dbReference type="Proteomes" id="UP000235114">
    <property type="component" value="Unassembled WGS sequence"/>
</dbReference>
<reference evidence="2 4" key="1">
    <citation type="submission" date="2017-11" db="EMBL/GenBank/DDBJ databases">
        <title>Comparitive Functional Genomics of Dry Heat Resistant strains isolated from the Viking Spacecraft.</title>
        <authorList>
            <person name="Seuylemezian A."/>
            <person name="Cooper K."/>
            <person name="Vaishampayan P."/>
        </authorList>
    </citation>
    <scope>NUCLEOTIDE SEQUENCE [LARGE SCALE GENOMIC DNA]</scope>
    <source>
        <strain evidence="2 4">M4.6</strain>
    </source>
</reference>
<dbReference type="PANTHER" id="PTHR43784">
    <property type="entry name" value="GDSL-LIKE LIPASE/ACYLHYDROLASE, PUTATIVE (AFU_ORTHOLOGUE AFUA_2G00820)-RELATED"/>
    <property type="match status" value="1"/>
</dbReference>
<name>A0A2N5GG40_9BACI</name>
<dbReference type="InterPro" id="IPR053140">
    <property type="entry name" value="GDSL_Rv0518-like"/>
</dbReference>
<proteinExistence type="predicted"/>
<dbReference type="Pfam" id="PF13472">
    <property type="entry name" value="Lipase_GDSL_2"/>
    <property type="match status" value="1"/>
</dbReference>
<dbReference type="EMBL" id="PGVD01000002">
    <property type="protein sequence ID" value="PLS00862.1"/>
    <property type="molecule type" value="Genomic_DNA"/>
</dbReference>
<sequence length="209" mass="23172">MWNRFVAMGDSVTEGIGDEVEGIPCLSWAYHFAKEWQERCPELIYTNIAIRGQTTAEIRRTQLGKCMALRPDLVSLMAGGNDVLQGRWNASAFEQEFGEMLSTLLQTGVTIISSTVPDFPKLRTLPTSQAGQIRSQLTELNQLIREKCVEFGVPYAELWHAPFTLNLETWSRDGIHPNSVGYMALAGAMNDVLLQIKNTPNGPLGGISK</sequence>
<dbReference type="RefSeq" id="WP_101579504.1">
    <property type="nucleotide sequence ID" value="NZ_PGVA01000082.1"/>
</dbReference>
<dbReference type="EMBL" id="PGVA01000082">
    <property type="protein sequence ID" value="PLR79670.1"/>
    <property type="molecule type" value="Genomic_DNA"/>
</dbReference>
<dbReference type="AlphaFoldDB" id="A0A2N5GG40"/>
<feature type="domain" description="SGNH hydrolase-type esterase" evidence="1">
    <location>
        <begin position="7"/>
        <end position="182"/>
    </location>
</feature>
<protein>
    <submittedName>
        <fullName evidence="2">Lipase</fullName>
    </submittedName>
</protein>